<comment type="caution">
    <text evidence="2">The sequence shown here is derived from an EMBL/GenBank/DDBJ whole genome shotgun (WGS) entry which is preliminary data.</text>
</comment>
<dbReference type="Proteomes" id="UP000358159">
    <property type="component" value="Unassembled WGS sequence"/>
</dbReference>
<accession>A0A412V8R4</accession>
<sequence length="384" mass="44827">MKKIIVLFMLVMATIGVHAQFSISNSTQRRVIVAYELGSDGYYKRVTKKSVERVDNIVGSYAYDKKAQNLYVITPSSNIVITLTKDYAKIIKKNKSIPQVAEEELDVLVQKYSKQLDDKYTALNETRTKHIQDSIAKAKADSIEIVKLKEERLAKLKKERSDYMETHNWRMVPTGNKSLYCDECEKSFSEDSLFTIGIKNDTIYYFTRTDGRLGYTYITGHKSELSQSLKEYSPFRYHYEIFKDSLTDELEDYDMITSELSYHYLDEYVKRLKKRAPYGFFTDWGWDSEYSCISFHFNYMNTNRNTIKYIDVYFKVTNDVGDLRKTGHFQGTGPLREFESASWEWDTSYYYVSGDASNMNITKVILTYMNGTKKVLTGNLLVFE</sequence>
<evidence type="ECO:0000313" key="4">
    <source>
        <dbReference type="Proteomes" id="UP000285236"/>
    </source>
</evidence>
<keyword evidence="1" id="KW-0732">Signal</keyword>
<dbReference type="EMBL" id="QRYP01000009">
    <property type="protein sequence ID" value="RGU98375.1"/>
    <property type="molecule type" value="Genomic_DNA"/>
</dbReference>
<organism evidence="2 5">
    <name type="scientific">Segatella copri</name>
    <dbReference type="NCBI Taxonomy" id="165179"/>
    <lineage>
        <taxon>Bacteria</taxon>
        <taxon>Pseudomonadati</taxon>
        <taxon>Bacteroidota</taxon>
        <taxon>Bacteroidia</taxon>
        <taxon>Bacteroidales</taxon>
        <taxon>Prevotellaceae</taxon>
        <taxon>Segatella</taxon>
    </lineage>
</organism>
<feature type="chain" id="PRO_5043189378" evidence="1">
    <location>
        <begin position="20"/>
        <end position="384"/>
    </location>
</feature>
<evidence type="ECO:0000256" key="1">
    <source>
        <dbReference type="SAM" id="SignalP"/>
    </source>
</evidence>
<dbReference type="EMBL" id="VZAZ01000034">
    <property type="protein sequence ID" value="MQO55533.1"/>
    <property type="molecule type" value="Genomic_DNA"/>
</dbReference>
<reference evidence="3 4" key="1">
    <citation type="submission" date="2018-08" db="EMBL/GenBank/DDBJ databases">
        <title>A genome reference for cultivated species of the human gut microbiota.</title>
        <authorList>
            <person name="Zou Y."/>
            <person name="Xue W."/>
            <person name="Luo G."/>
        </authorList>
    </citation>
    <scope>NUCLEOTIDE SEQUENCE [LARGE SCALE GENOMIC DNA]</scope>
    <source>
        <strain evidence="3 4">AF15-25</strain>
    </source>
</reference>
<dbReference type="AlphaFoldDB" id="A0A412V8R4"/>
<evidence type="ECO:0000313" key="2">
    <source>
        <dbReference type="EMBL" id="MQO55533.1"/>
    </source>
</evidence>
<feature type="signal peptide" evidence="1">
    <location>
        <begin position="1"/>
        <end position="19"/>
    </location>
</feature>
<name>A0A412V8R4_9BACT</name>
<reference evidence="2 5" key="2">
    <citation type="submission" date="2019-09" db="EMBL/GenBank/DDBJ databases">
        <title>Distinct polysaccharide growth profiles of human intestinal Prevotella copri isolates.</title>
        <authorList>
            <person name="Fehlner-Peach H."/>
            <person name="Magnabosco C."/>
            <person name="Raghavan V."/>
            <person name="Scher J.U."/>
            <person name="Tett A."/>
            <person name="Cox L.M."/>
            <person name="Gottsegen C."/>
            <person name="Watters A."/>
            <person name="Wiltshire- Gordon J.D."/>
            <person name="Segata N."/>
            <person name="Bonneau R."/>
            <person name="Littman D.R."/>
        </authorList>
    </citation>
    <scope>NUCLEOTIDE SEQUENCE [LARGE SCALE GENOMIC DNA]</scope>
    <source>
        <strain evidence="2 5">BVe41219</strain>
    </source>
</reference>
<protein>
    <submittedName>
        <fullName evidence="2">Uncharacterized protein</fullName>
    </submittedName>
</protein>
<gene>
    <name evidence="3" type="ORF">DWW35_05130</name>
    <name evidence="2" type="ORF">F7D42_07390</name>
</gene>
<evidence type="ECO:0000313" key="3">
    <source>
        <dbReference type="EMBL" id="RGU98375.1"/>
    </source>
</evidence>
<dbReference type="RefSeq" id="WP_147347455.1">
    <property type="nucleotide sequence ID" value="NZ_CATKVW010000001.1"/>
</dbReference>
<evidence type="ECO:0000313" key="5">
    <source>
        <dbReference type="Proteomes" id="UP000358159"/>
    </source>
</evidence>
<dbReference type="Proteomes" id="UP000285236">
    <property type="component" value="Unassembled WGS sequence"/>
</dbReference>
<proteinExistence type="predicted"/>